<dbReference type="InterPro" id="IPR050527">
    <property type="entry name" value="Snail/Krueppel_Znf"/>
</dbReference>
<dbReference type="PROSITE" id="PS50157">
    <property type="entry name" value="ZINC_FINGER_C2H2_2"/>
    <property type="match status" value="7"/>
</dbReference>
<feature type="domain" description="C2H2-type" evidence="10">
    <location>
        <begin position="229"/>
        <end position="255"/>
    </location>
</feature>
<dbReference type="GO" id="GO:0008270">
    <property type="term" value="F:zinc ion binding"/>
    <property type="evidence" value="ECO:0007669"/>
    <property type="project" value="UniProtKB-KW"/>
</dbReference>
<keyword evidence="5" id="KW-0862">Zinc</keyword>
<dbReference type="FunFam" id="3.30.160.60:FF:001049">
    <property type="entry name" value="zinc finger protein 319"/>
    <property type="match status" value="1"/>
</dbReference>
<feature type="domain" description="C2H2-type" evidence="10">
    <location>
        <begin position="199"/>
        <end position="226"/>
    </location>
</feature>
<evidence type="ECO:0000256" key="3">
    <source>
        <dbReference type="ARBA" id="ARBA00022737"/>
    </source>
</evidence>
<feature type="domain" description="C2H2-type" evidence="10">
    <location>
        <begin position="143"/>
        <end position="170"/>
    </location>
</feature>
<feature type="domain" description="C2H2-type" evidence="10">
    <location>
        <begin position="115"/>
        <end position="142"/>
    </location>
</feature>
<evidence type="ECO:0000256" key="5">
    <source>
        <dbReference type="ARBA" id="ARBA00022833"/>
    </source>
</evidence>
<dbReference type="InterPro" id="IPR036236">
    <property type="entry name" value="Znf_C2H2_sf"/>
</dbReference>
<evidence type="ECO:0000256" key="7">
    <source>
        <dbReference type="ARBA" id="ARBA00023242"/>
    </source>
</evidence>
<dbReference type="SUPFAM" id="SSF57667">
    <property type="entry name" value="beta-beta-alpha zinc fingers"/>
    <property type="match status" value="4"/>
</dbReference>
<dbReference type="OrthoDB" id="8119626at2759"/>
<evidence type="ECO:0000256" key="6">
    <source>
        <dbReference type="ARBA" id="ARBA00023125"/>
    </source>
</evidence>
<dbReference type="Proteomes" id="UP000292052">
    <property type="component" value="Unassembled WGS sequence"/>
</dbReference>
<dbReference type="SMART" id="SM00355">
    <property type="entry name" value="ZnF_C2H2"/>
    <property type="match status" value="7"/>
</dbReference>
<evidence type="ECO:0000313" key="11">
    <source>
        <dbReference type="EMBL" id="RZC41358.1"/>
    </source>
</evidence>
<keyword evidence="7" id="KW-0539">Nucleus</keyword>
<dbReference type="Pfam" id="PF00096">
    <property type="entry name" value="zf-C2H2"/>
    <property type="match status" value="5"/>
</dbReference>
<dbReference type="FunFam" id="3.30.160.60:FF:000264">
    <property type="entry name" value="Zinc finger protein 236"/>
    <property type="match status" value="1"/>
</dbReference>
<dbReference type="InterPro" id="IPR013087">
    <property type="entry name" value="Znf_C2H2_type"/>
</dbReference>
<dbReference type="STRING" id="1661398.A0A482WAE6"/>
<comment type="similarity">
    <text evidence="8">Belongs to the snail C2H2-type zinc-finger protein family.</text>
</comment>
<evidence type="ECO:0000259" key="10">
    <source>
        <dbReference type="PROSITE" id="PS50157"/>
    </source>
</evidence>
<keyword evidence="3" id="KW-0677">Repeat</keyword>
<evidence type="ECO:0000256" key="1">
    <source>
        <dbReference type="ARBA" id="ARBA00004123"/>
    </source>
</evidence>
<keyword evidence="6" id="KW-0238">DNA-binding</keyword>
<comment type="caution">
    <text evidence="11">The sequence shown here is derived from an EMBL/GenBank/DDBJ whole genome shotgun (WGS) entry which is preliminary data.</text>
</comment>
<feature type="non-terminal residue" evidence="11">
    <location>
        <position position="1"/>
    </location>
</feature>
<dbReference type="PANTHER" id="PTHR24388">
    <property type="entry name" value="ZINC FINGER PROTEIN"/>
    <property type="match status" value="1"/>
</dbReference>
<dbReference type="PROSITE" id="PS00028">
    <property type="entry name" value="ZINC_FINGER_C2H2_1"/>
    <property type="match status" value="6"/>
</dbReference>
<evidence type="ECO:0000256" key="2">
    <source>
        <dbReference type="ARBA" id="ARBA00022723"/>
    </source>
</evidence>
<feature type="domain" description="C2H2-type" evidence="10">
    <location>
        <begin position="87"/>
        <end position="114"/>
    </location>
</feature>
<organism evidence="11 12">
    <name type="scientific">Asbolus verrucosus</name>
    <name type="common">Desert ironclad beetle</name>
    <dbReference type="NCBI Taxonomy" id="1661398"/>
    <lineage>
        <taxon>Eukaryota</taxon>
        <taxon>Metazoa</taxon>
        <taxon>Ecdysozoa</taxon>
        <taxon>Arthropoda</taxon>
        <taxon>Hexapoda</taxon>
        <taxon>Insecta</taxon>
        <taxon>Pterygota</taxon>
        <taxon>Neoptera</taxon>
        <taxon>Endopterygota</taxon>
        <taxon>Coleoptera</taxon>
        <taxon>Polyphaga</taxon>
        <taxon>Cucujiformia</taxon>
        <taxon>Tenebrionidae</taxon>
        <taxon>Pimeliinae</taxon>
        <taxon>Asbolus</taxon>
    </lineage>
</organism>
<dbReference type="GO" id="GO:0000981">
    <property type="term" value="F:DNA-binding transcription factor activity, RNA polymerase II-specific"/>
    <property type="evidence" value="ECO:0007669"/>
    <property type="project" value="TreeGrafter"/>
</dbReference>
<evidence type="ECO:0000256" key="8">
    <source>
        <dbReference type="ARBA" id="ARBA00037948"/>
    </source>
</evidence>
<name>A0A482WAE6_ASBVE</name>
<dbReference type="Gene3D" id="3.30.160.60">
    <property type="entry name" value="Classic Zinc Finger"/>
    <property type="match status" value="7"/>
</dbReference>
<dbReference type="PANTHER" id="PTHR24388:SF54">
    <property type="entry name" value="PROTEIN ESCARGOT"/>
    <property type="match status" value="1"/>
</dbReference>
<dbReference type="GO" id="GO:0005634">
    <property type="term" value="C:nucleus"/>
    <property type="evidence" value="ECO:0007669"/>
    <property type="project" value="UniProtKB-SubCell"/>
</dbReference>
<keyword evidence="2" id="KW-0479">Metal-binding</keyword>
<evidence type="ECO:0000256" key="4">
    <source>
        <dbReference type="ARBA" id="ARBA00022771"/>
    </source>
</evidence>
<keyword evidence="4 9" id="KW-0863">Zinc-finger</keyword>
<protein>
    <submittedName>
        <fullName evidence="11">Zf-H2C2 2 domain containing protein</fullName>
    </submittedName>
</protein>
<feature type="domain" description="C2H2-type" evidence="10">
    <location>
        <begin position="256"/>
        <end position="283"/>
    </location>
</feature>
<dbReference type="FunFam" id="3.30.160.60:FF:000446">
    <property type="entry name" value="Zinc finger protein"/>
    <property type="match status" value="1"/>
</dbReference>
<sequence length="295" mass="34423">VEENDGLPNVVCSNCEEKLNFVIDFRTLILNSDYELRIEKKHEKDEFLVPDPLLIPKQELNGADLEEENIHKEVKKKRDRKRHLKLFPCTECEKAFRYKHELLEHSSIHTGNVPFICDICNKGFINRSLFNKHKLVHSESRPFACNDCGKTYKHQSGLFLHNKGHHSQSVFQCETCEKAFKQRSMLKEHRRVHTGEKPYVCEFCSKEFSFSSTFGHHLKRHAHKKEPAVPCLTCGKMYSRDKLKQHLKTHSGEKPVSCGICSKKFSVNTSLRVHMRIHEGVKPYSCKISTYIHNY</sequence>
<comment type="subcellular location">
    <subcellularLocation>
        <location evidence="1">Nucleus</location>
    </subcellularLocation>
</comment>
<dbReference type="AlphaFoldDB" id="A0A482WAE6"/>
<gene>
    <name evidence="11" type="ORF">BDFB_005469</name>
</gene>
<evidence type="ECO:0000313" key="12">
    <source>
        <dbReference type="Proteomes" id="UP000292052"/>
    </source>
</evidence>
<evidence type="ECO:0000256" key="9">
    <source>
        <dbReference type="PROSITE-ProRule" id="PRU00042"/>
    </source>
</evidence>
<reference evidence="11 12" key="1">
    <citation type="submission" date="2017-03" db="EMBL/GenBank/DDBJ databases">
        <title>Genome of the blue death feigning beetle - Asbolus verrucosus.</title>
        <authorList>
            <person name="Rider S.D."/>
        </authorList>
    </citation>
    <scope>NUCLEOTIDE SEQUENCE [LARGE SCALE GENOMIC DNA]</scope>
    <source>
        <strain evidence="11">Butters</strain>
        <tissue evidence="11">Head and leg muscle</tissue>
    </source>
</reference>
<proteinExistence type="inferred from homology"/>
<accession>A0A482WAE6</accession>
<dbReference type="EMBL" id="QDEB01017895">
    <property type="protein sequence ID" value="RZC41358.1"/>
    <property type="molecule type" value="Genomic_DNA"/>
</dbReference>
<dbReference type="GO" id="GO:0000978">
    <property type="term" value="F:RNA polymerase II cis-regulatory region sequence-specific DNA binding"/>
    <property type="evidence" value="ECO:0007669"/>
    <property type="project" value="TreeGrafter"/>
</dbReference>
<dbReference type="FunFam" id="3.30.160.60:FF:000744">
    <property type="entry name" value="zinc finger E-box-binding homeobox 1"/>
    <property type="match status" value="1"/>
</dbReference>
<feature type="domain" description="C2H2-type" evidence="10">
    <location>
        <begin position="171"/>
        <end position="198"/>
    </location>
</feature>
<dbReference type="FunFam" id="3.30.160.60:FF:000045">
    <property type="entry name" value="ZFP69 zinc finger protein B"/>
    <property type="match status" value="1"/>
</dbReference>
<keyword evidence="12" id="KW-1185">Reference proteome</keyword>